<dbReference type="AlphaFoldDB" id="A0A1G7VKH8"/>
<name>A0A1G7VKH8_9ACTN</name>
<dbReference type="Proteomes" id="UP000198614">
    <property type="component" value="Unassembled WGS sequence"/>
</dbReference>
<evidence type="ECO:0000313" key="1">
    <source>
        <dbReference type="EMBL" id="SDG60352.1"/>
    </source>
</evidence>
<accession>A0A1G7VKH8</accession>
<proteinExistence type="predicted"/>
<organism evidence="1 2">
    <name type="scientific">Streptomyces griseoaurantiacus</name>
    <dbReference type="NCBI Taxonomy" id="68213"/>
    <lineage>
        <taxon>Bacteria</taxon>
        <taxon>Bacillati</taxon>
        <taxon>Actinomycetota</taxon>
        <taxon>Actinomycetes</taxon>
        <taxon>Kitasatosporales</taxon>
        <taxon>Streptomycetaceae</taxon>
        <taxon>Streptomyces</taxon>
        <taxon>Streptomyces aurantiacus group</taxon>
    </lineage>
</organism>
<reference evidence="1 2" key="1">
    <citation type="submission" date="2016-10" db="EMBL/GenBank/DDBJ databases">
        <authorList>
            <person name="de Groot N.N."/>
        </authorList>
    </citation>
    <scope>NUCLEOTIDE SEQUENCE [LARGE SCALE GENOMIC DNA]</scope>
    <source>
        <strain evidence="1 2">CGMCC 4.1859</strain>
    </source>
</reference>
<dbReference type="EMBL" id="FNAX01000023">
    <property type="protein sequence ID" value="SDG60352.1"/>
    <property type="molecule type" value="Genomic_DNA"/>
</dbReference>
<sequence>MRVLRTVAASVTAAGAAVWAAERLLTRSRPETRYGRYARWVHPAGRWRAAPLNRVAGSRLLRLLGERVPPVAFVSDITDVVYVNYVVDARRLAPLVPAGLELQRVGERGDLAVLTFLGYRHGHLGPARLGRWRRLLPSPLQSNWRLYVRHARTGMAGVHFLSTAIGRTPHALGARLLAEGLPMHVLGRASRLVTADGRIDLRLDPGRGTAPDATARLVPLPERPVDGPWRSAFADYEEMLAHCVPQDRALSVQPWRGRLVRQEISLGIPLERCVPLSGTVTSAAAGALVGEAEPFTFLVPFVRFRFEGETYEPL</sequence>
<dbReference type="OrthoDB" id="700978at2"/>
<evidence type="ECO:0000313" key="2">
    <source>
        <dbReference type="Proteomes" id="UP000198614"/>
    </source>
</evidence>
<dbReference type="Pfam" id="PF09844">
    <property type="entry name" value="DUF2071"/>
    <property type="match status" value="1"/>
</dbReference>
<dbReference type="InterPro" id="IPR018644">
    <property type="entry name" value="DUF2071"/>
</dbReference>
<gene>
    <name evidence="1" type="ORF">SAMN05216260_12391</name>
</gene>
<protein>
    <submittedName>
        <fullName evidence="1">Uncharacterized conserved protein (COG2071)</fullName>
    </submittedName>
</protein>